<name>L0K2P9_9EURY</name>
<dbReference type="HOGENOM" id="CLU_055760_0_0_2"/>
<dbReference type="RefSeq" id="WP_015322244.1">
    <property type="nucleotide sequence ID" value="NC_019974.1"/>
</dbReference>
<keyword evidence="9" id="KW-0131">Cell cycle</keyword>
<feature type="transmembrane region" description="Helical" evidence="6">
    <location>
        <begin position="29"/>
        <end position="53"/>
    </location>
</feature>
<evidence type="ECO:0000313" key="9">
    <source>
        <dbReference type="EMBL" id="AGB38805.1"/>
    </source>
</evidence>
<dbReference type="EMBL" id="CP003929">
    <property type="protein sequence ID" value="AGB38805.1"/>
    <property type="molecule type" value="Genomic_DNA"/>
</dbReference>
<dbReference type="PANTHER" id="PTHR43738:SF2">
    <property type="entry name" value="ABC TRANSPORTER PERMEASE"/>
    <property type="match status" value="1"/>
</dbReference>
<keyword evidence="9" id="KW-0132">Cell division</keyword>
<dbReference type="AlphaFoldDB" id="L0K2P9"/>
<dbReference type="Pfam" id="PF12704">
    <property type="entry name" value="MacB_PCD"/>
    <property type="match status" value="1"/>
</dbReference>
<dbReference type="GO" id="GO:0005886">
    <property type="term" value="C:plasma membrane"/>
    <property type="evidence" value="ECO:0007669"/>
    <property type="project" value="UniProtKB-SubCell"/>
</dbReference>
<dbReference type="InterPro" id="IPR003838">
    <property type="entry name" value="ABC3_permease_C"/>
</dbReference>
<keyword evidence="5 6" id="KW-0472">Membrane</keyword>
<feature type="domain" description="ABC3 transporter permease C-terminal" evidence="7">
    <location>
        <begin position="270"/>
        <end position="387"/>
    </location>
</feature>
<accession>L0K2P9</accession>
<dbReference type="GeneID" id="14403448"/>
<keyword evidence="10" id="KW-1185">Reference proteome</keyword>
<dbReference type="eggNOG" id="arCOG02312">
    <property type="taxonomic scope" value="Archaea"/>
</dbReference>
<keyword evidence="4 6" id="KW-1133">Transmembrane helix</keyword>
<dbReference type="InterPro" id="IPR051125">
    <property type="entry name" value="ABC-4/HrtB_transporter"/>
</dbReference>
<feature type="transmembrane region" description="Helical" evidence="6">
    <location>
        <begin position="360"/>
        <end position="383"/>
    </location>
</feature>
<gene>
    <name evidence="9" type="ORF">Natoc_3061</name>
</gene>
<evidence type="ECO:0000259" key="8">
    <source>
        <dbReference type="Pfam" id="PF12704"/>
    </source>
</evidence>
<reference evidence="9 10" key="1">
    <citation type="submission" date="2012-11" db="EMBL/GenBank/DDBJ databases">
        <title>FINISHED of Natronococcus occultus SP4, DSM 3396.</title>
        <authorList>
            <consortium name="DOE Joint Genome Institute"/>
            <person name="Eisen J."/>
            <person name="Huntemann M."/>
            <person name="Wei C.-L."/>
            <person name="Han J."/>
            <person name="Detter J.C."/>
            <person name="Han C."/>
            <person name="Tapia R."/>
            <person name="Chen A."/>
            <person name="Kyrpides N."/>
            <person name="Mavromatis K."/>
            <person name="Markowitz V."/>
            <person name="Szeto E."/>
            <person name="Ivanova N."/>
            <person name="Mikhailova N."/>
            <person name="Ovchinnikova G."/>
            <person name="Pagani I."/>
            <person name="Pati A."/>
            <person name="Goodwin L."/>
            <person name="Nordberg H.P."/>
            <person name="Cantor M.N."/>
            <person name="Hua S.X."/>
            <person name="Woyke T."/>
            <person name="Eisen J."/>
            <person name="Klenk H.-P."/>
            <person name="Klenk H.-P."/>
        </authorList>
    </citation>
    <scope>NUCLEOTIDE SEQUENCE [LARGE SCALE GENOMIC DNA]</scope>
    <source>
        <strain evidence="9 10">SP4</strain>
    </source>
</reference>
<evidence type="ECO:0000256" key="3">
    <source>
        <dbReference type="ARBA" id="ARBA00022692"/>
    </source>
</evidence>
<dbReference type="OrthoDB" id="163559at2157"/>
<sequence length="394" mass="40487">MRLSDRLVAGRTIIELGLTQLRHTPGRTVLAIGGVVLAVLSVTLLAGLGIGVVETGQDTFDDSGLEIWVTGGPGAEATTDNEVVGTQTLTDEIRDHEGVSGVVGIAMHEIYVGPQPDETELTTTVGIEGSHSQFERADEIEDGAGILSRAVVVDPAIAERHDLTVGDPVYIGASPQTVEAFTVAEIGSYAQYTGTETVALQLGTLQRTTGTASADRASFVAVTVADDVDQEAVQADLQAAHPDYDVRSSDDQFAAMVTDQALVVASGVALVGLAVVGGIALTGNLFVLVAYQQRETLSALHALGLSRAFLAGLIGIQGALIGLLGGVVALLATPVLAAALNRLSTAVLGFERLVRTGLEIYVLGLAVALVVGTAVALGAGWYAGRAVTVTSVRT</sequence>
<keyword evidence="2" id="KW-1003">Cell membrane</keyword>
<feature type="transmembrane region" description="Helical" evidence="6">
    <location>
        <begin position="308"/>
        <end position="340"/>
    </location>
</feature>
<evidence type="ECO:0000256" key="2">
    <source>
        <dbReference type="ARBA" id="ARBA00022475"/>
    </source>
</evidence>
<dbReference type="Pfam" id="PF02687">
    <property type="entry name" value="FtsX"/>
    <property type="match status" value="1"/>
</dbReference>
<dbReference type="PANTHER" id="PTHR43738">
    <property type="entry name" value="ABC TRANSPORTER, MEMBRANE PROTEIN"/>
    <property type="match status" value="1"/>
</dbReference>
<feature type="domain" description="MacB-like periplasmic core" evidence="8">
    <location>
        <begin position="28"/>
        <end position="239"/>
    </location>
</feature>
<evidence type="ECO:0000256" key="1">
    <source>
        <dbReference type="ARBA" id="ARBA00004651"/>
    </source>
</evidence>
<organism evidence="9 10">
    <name type="scientific">Natronococcus occultus SP4</name>
    <dbReference type="NCBI Taxonomy" id="694430"/>
    <lineage>
        <taxon>Archaea</taxon>
        <taxon>Methanobacteriati</taxon>
        <taxon>Methanobacteriota</taxon>
        <taxon>Stenosarchaea group</taxon>
        <taxon>Halobacteria</taxon>
        <taxon>Halobacteriales</taxon>
        <taxon>Natrialbaceae</taxon>
        <taxon>Natronococcus</taxon>
    </lineage>
</organism>
<comment type="subcellular location">
    <subcellularLocation>
        <location evidence="1">Cell membrane</location>
        <topology evidence="1">Multi-pass membrane protein</topology>
    </subcellularLocation>
</comment>
<evidence type="ECO:0000259" key="7">
    <source>
        <dbReference type="Pfam" id="PF02687"/>
    </source>
</evidence>
<protein>
    <submittedName>
        <fullName evidence="9">Cell division protein</fullName>
    </submittedName>
</protein>
<dbReference type="STRING" id="694430.Natoc_3061"/>
<evidence type="ECO:0000256" key="5">
    <source>
        <dbReference type="ARBA" id="ARBA00023136"/>
    </source>
</evidence>
<dbReference type="KEGG" id="nou:Natoc_3061"/>
<evidence type="ECO:0000256" key="6">
    <source>
        <dbReference type="SAM" id="Phobius"/>
    </source>
</evidence>
<keyword evidence="3 6" id="KW-0812">Transmembrane</keyword>
<evidence type="ECO:0000256" key="4">
    <source>
        <dbReference type="ARBA" id="ARBA00022989"/>
    </source>
</evidence>
<dbReference type="Proteomes" id="UP000010878">
    <property type="component" value="Chromosome"/>
</dbReference>
<evidence type="ECO:0000313" key="10">
    <source>
        <dbReference type="Proteomes" id="UP000010878"/>
    </source>
</evidence>
<proteinExistence type="predicted"/>
<feature type="transmembrane region" description="Helical" evidence="6">
    <location>
        <begin position="261"/>
        <end position="287"/>
    </location>
</feature>
<dbReference type="GO" id="GO:0051301">
    <property type="term" value="P:cell division"/>
    <property type="evidence" value="ECO:0007669"/>
    <property type="project" value="UniProtKB-KW"/>
</dbReference>
<dbReference type="InterPro" id="IPR025857">
    <property type="entry name" value="MacB_PCD"/>
</dbReference>